<dbReference type="EMBL" id="CP030840">
    <property type="protein sequence ID" value="AXC13851.1"/>
    <property type="molecule type" value="Genomic_DNA"/>
</dbReference>
<keyword evidence="7" id="KW-1185">Reference proteome</keyword>
<dbReference type="SUPFAM" id="SSF52172">
    <property type="entry name" value="CheY-like"/>
    <property type="match status" value="1"/>
</dbReference>
<dbReference type="Pfam" id="PF00196">
    <property type="entry name" value="GerE"/>
    <property type="match status" value="1"/>
</dbReference>
<evidence type="ECO:0000313" key="6">
    <source>
        <dbReference type="EMBL" id="AXC13851.1"/>
    </source>
</evidence>
<sequence>MGDVKKIRILSVDDHAIVRRGIAAIIATEPSLQLIGEASSAEDAILRYRELQPEVVLMDLRLGGRIDGVEAIERICKEWPRALILVLTTYAGDENIHRALDAGARGYLIKDSVDDQELVNAISAVRSGRLFIPAKLAIQLVEQGKRVELTPREREVLLEMAQGLRNKEIAARLNISEATTRTHVDNIVGKLGASSRTEAVVSAAQRGFLNL</sequence>
<dbReference type="RefSeq" id="WP_114208754.1">
    <property type="nucleotide sequence ID" value="NZ_CP030840.1"/>
</dbReference>
<keyword evidence="2" id="KW-0238">DNA-binding</keyword>
<evidence type="ECO:0000259" key="4">
    <source>
        <dbReference type="PROSITE" id="PS50043"/>
    </source>
</evidence>
<dbReference type="Pfam" id="PF00072">
    <property type="entry name" value="Response_reg"/>
    <property type="match status" value="1"/>
</dbReference>
<protein>
    <submittedName>
        <fullName evidence="6">Two-component response regulator</fullName>
    </submittedName>
</protein>
<dbReference type="SUPFAM" id="SSF46894">
    <property type="entry name" value="C-terminal effector domain of the bipartite response regulators"/>
    <property type="match status" value="1"/>
</dbReference>
<dbReference type="OrthoDB" id="9796655at2"/>
<dbReference type="InterPro" id="IPR000792">
    <property type="entry name" value="Tscrpt_reg_LuxR_C"/>
</dbReference>
<feature type="domain" description="HTH luxR-type" evidence="4">
    <location>
        <begin position="142"/>
        <end position="207"/>
    </location>
</feature>
<proteinExistence type="predicted"/>
<evidence type="ECO:0000256" key="3">
    <source>
        <dbReference type="PROSITE-ProRule" id="PRU00169"/>
    </source>
</evidence>
<gene>
    <name evidence="6" type="ORF">ACPOL_4579</name>
</gene>
<dbReference type="InterPro" id="IPR011006">
    <property type="entry name" value="CheY-like_superfamily"/>
</dbReference>
<evidence type="ECO:0000256" key="2">
    <source>
        <dbReference type="ARBA" id="ARBA00023125"/>
    </source>
</evidence>
<dbReference type="AlphaFoldDB" id="A0A2Z5G451"/>
<dbReference type="SMART" id="SM00421">
    <property type="entry name" value="HTH_LUXR"/>
    <property type="match status" value="1"/>
</dbReference>
<feature type="modified residue" description="4-aspartylphosphate" evidence="3">
    <location>
        <position position="59"/>
    </location>
</feature>
<accession>A0A2Z5G451</accession>
<dbReference type="PANTHER" id="PTHR43214">
    <property type="entry name" value="TWO-COMPONENT RESPONSE REGULATOR"/>
    <property type="match status" value="1"/>
</dbReference>
<feature type="domain" description="Response regulatory" evidence="5">
    <location>
        <begin position="8"/>
        <end position="125"/>
    </location>
</feature>
<dbReference type="Gene3D" id="3.40.50.2300">
    <property type="match status" value="1"/>
</dbReference>
<evidence type="ECO:0000256" key="1">
    <source>
        <dbReference type="ARBA" id="ARBA00022553"/>
    </source>
</evidence>
<dbReference type="Proteomes" id="UP000253606">
    <property type="component" value="Chromosome"/>
</dbReference>
<dbReference type="InterPro" id="IPR016032">
    <property type="entry name" value="Sig_transdc_resp-reg_C-effctor"/>
</dbReference>
<dbReference type="PROSITE" id="PS50043">
    <property type="entry name" value="HTH_LUXR_2"/>
    <property type="match status" value="1"/>
</dbReference>
<dbReference type="GO" id="GO:0003677">
    <property type="term" value="F:DNA binding"/>
    <property type="evidence" value="ECO:0007669"/>
    <property type="project" value="UniProtKB-KW"/>
</dbReference>
<keyword evidence="1 3" id="KW-0597">Phosphoprotein</keyword>
<organism evidence="6 7">
    <name type="scientific">Acidisarcina polymorpha</name>
    <dbReference type="NCBI Taxonomy" id="2211140"/>
    <lineage>
        <taxon>Bacteria</taxon>
        <taxon>Pseudomonadati</taxon>
        <taxon>Acidobacteriota</taxon>
        <taxon>Terriglobia</taxon>
        <taxon>Terriglobales</taxon>
        <taxon>Acidobacteriaceae</taxon>
        <taxon>Acidisarcina</taxon>
    </lineage>
</organism>
<dbReference type="PANTHER" id="PTHR43214:SF43">
    <property type="entry name" value="TWO-COMPONENT RESPONSE REGULATOR"/>
    <property type="match status" value="1"/>
</dbReference>
<dbReference type="PRINTS" id="PR00038">
    <property type="entry name" value="HTHLUXR"/>
</dbReference>
<dbReference type="InterPro" id="IPR001789">
    <property type="entry name" value="Sig_transdc_resp-reg_receiver"/>
</dbReference>
<dbReference type="CDD" id="cd17535">
    <property type="entry name" value="REC_NarL-like"/>
    <property type="match status" value="1"/>
</dbReference>
<name>A0A2Z5G451_9BACT</name>
<dbReference type="SMART" id="SM00448">
    <property type="entry name" value="REC"/>
    <property type="match status" value="1"/>
</dbReference>
<reference evidence="6 7" key="1">
    <citation type="journal article" date="2018" name="Front. Microbiol.">
        <title>Hydrolytic Capabilities as a Key to Environmental Success: Chitinolytic and Cellulolytic Acidobacteria From Acidic Sub-arctic Soils and Boreal Peatlands.</title>
        <authorList>
            <person name="Belova S.E."/>
            <person name="Ravin N.V."/>
            <person name="Pankratov T.A."/>
            <person name="Rakitin A.L."/>
            <person name="Ivanova A.A."/>
            <person name="Beletsky A.V."/>
            <person name="Mardanov A.V."/>
            <person name="Sinninghe Damste J.S."/>
            <person name="Dedysh S.N."/>
        </authorList>
    </citation>
    <scope>NUCLEOTIDE SEQUENCE [LARGE SCALE GENOMIC DNA]</scope>
    <source>
        <strain evidence="6 7">SBC82</strain>
    </source>
</reference>
<dbReference type="CDD" id="cd06170">
    <property type="entry name" value="LuxR_C_like"/>
    <property type="match status" value="1"/>
</dbReference>
<dbReference type="InterPro" id="IPR058245">
    <property type="entry name" value="NreC/VraR/RcsB-like_REC"/>
</dbReference>
<dbReference type="PROSITE" id="PS50110">
    <property type="entry name" value="RESPONSE_REGULATORY"/>
    <property type="match status" value="1"/>
</dbReference>
<dbReference type="GO" id="GO:0006355">
    <property type="term" value="P:regulation of DNA-templated transcription"/>
    <property type="evidence" value="ECO:0007669"/>
    <property type="project" value="InterPro"/>
</dbReference>
<dbReference type="InterPro" id="IPR039420">
    <property type="entry name" value="WalR-like"/>
</dbReference>
<dbReference type="KEGG" id="abas:ACPOL_4579"/>
<evidence type="ECO:0000313" key="7">
    <source>
        <dbReference type="Proteomes" id="UP000253606"/>
    </source>
</evidence>
<dbReference type="GO" id="GO:0000160">
    <property type="term" value="P:phosphorelay signal transduction system"/>
    <property type="evidence" value="ECO:0007669"/>
    <property type="project" value="InterPro"/>
</dbReference>
<evidence type="ECO:0000259" key="5">
    <source>
        <dbReference type="PROSITE" id="PS50110"/>
    </source>
</evidence>